<sequence>MIGLDTNVLVRYVVVDDPVQVPLARELMESLTPADPAFVSLVTLVELTWVLRQGYRLSAADVRRVVGSLLSAKELVVERADLVARALTESAAAGTDVADALVAGLGRTAGCAETVTFDRRAARLPGMRLLD</sequence>
<keyword evidence="5 6" id="KW-0460">Magnesium</keyword>
<name>A0ABP6WU69_9ACTN</name>
<dbReference type="InterPro" id="IPR002716">
    <property type="entry name" value="PIN_dom"/>
</dbReference>
<dbReference type="Pfam" id="PF01850">
    <property type="entry name" value="PIN"/>
    <property type="match status" value="1"/>
</dbReference>
<evidence type="ECO:0000313" key="8">
    <source>
        <dbReference type="EMBL" id="GAA3554085.1"/>
    </source>
</evidence>
<protein>
    <recommendedName>
        <fullName evidence="6">Ribonuclease VapC</fullName>
        <shortName evidence="6">RNase VapC</shortName>
        <ecNumber evidence="6">3.1.-.-</ecNumber>
    </recommendedName>
    <alternativeName>
        <fullName evidence="6">Toxin VapC</fullName>
    </alternativeName>
</protein>
<dbReference type="RefSeq" id="WP_204912253.1">
    <property type="nucleotide sequence ID" value="NZ_BAAAYR010000001.1"/>
</dbReference>
<evidence type="ECO:0000259" key="7">
    <source>
        <dbReference type="Pfam" id="PF01850"/>
    </source>
</evidence>
<feature type="binding site" evidence="6">
    <location>
        <position position="5"/>
    </location>
    <ligand>
        <name>Mg(2+)</name>
        <dbReference type="ChEBI" id="CHEBI:18420"/>
    </ligand>
</feature>
<keyword evidence="4 6" id="KW-0378">Hydrolase</keyword>
<dbReference type="EMBL" id="BAAAYR010000001">
    <property type="protein sequence ID" value="GAA3554085.1"/>
    <property type="molecule type" value="Genomic_DNA"/>
</dbReference>
<evidence type="ECO:0000256" key="1">
    <source>
        <dbReference type="ARBA" id="ARBA00022649"/>
    </source>
</evidence>
<evidence type="ECO:0000256" key="5">
    <source>
        <dbReference type="ARBA" id="ARBA00022842"/>
    </source>
</evidence>
<dbReference type="CDD" id="cd18683">
    <property type="entry name" value="PIN_VapC-like"/>
    <property type="match status" value="1"/>
</dbReference>
<evidence type="ECO:0000256" key="6">
    <source>
        <dbReference type="HAMAP-Rule" id="MF_00265"/>
    </source>
</evidence>
<accession>A0ABP6WU69</accession>
<dbReference type="Gene3D" id="3.40.50.1010">
    <property type="entry name" value="5'-nuclease"/>
    <property type="match status" value="1"/>
</dbReference>
<dbReference type="SUPFAM" id="SSF88723">
    <property type="entry name" value="PIN domain-like"/>
    <property type="match status" value="1"/>
</dbReference>
<reference evidence="9" key="1">
    <citation type="journal article" date="2019" name="Int. J. Syst. Evol. Microbiol.">
        <title>The Global Catalogue of Microorganisms (GCM) 10K type strain sequencing project: providing services to taxonomists for standard genome sequencing and annotation.</title>
        <authorList>
            <consortium name="The Broad Institute Genomics Platform"/>
            <consortium name="The Broad Institute Genome Sequencing Center for Infectious Disease"/>
            <person name="Wu L."/>
            <person name="Ma J."/>
        </authorList>
    </citation>
    <scope>NUCLEOTIDE SEQUENCE [LARGE SCALE GENOMIC DNA]</scope>
    <source>
        <strain evidence="9">JCM 16540</strain>
    </source>
</reference>
<gene>
    <name evidence="6" type="primary">vapC</name>
    <name evidence="8" type="ORF">GCM10022197_06510</name>
</gene>
<proteinExistence type="inferred from homology"/>
<dbReference type="InterPro" id="IPR029060">
    <property type="entry name" value="PIN-like_dom_sf"/>
</dbReference>
<feature type="binding site" evidence="6">
    <location>
        <position position="99"/>
    </location>
    <ligand>
        <name>Mg(2+)</name>
        <dbReference type="ChEBI" id="CHEBI:18420"/>
    </ligand>
</feature>
<evidence type="ECO:0000256" key="4">
    <source>
        <dbReference type="ARBA" id="ARBA00022801"/>
    </source>
</evidence>
<organism evidence="8 9">
    <name type="scientific">Microlunatus spumicola</name>
    <dbReference type="NCBI Taxonomy" id="81499"/>
    <lineage>
        <taxon>Bacteria</taxon>
        <taxon>Bacillati</taxon>
        <taxon>Actinomycetota</taxon>
        <taxon>Actinomycetes</taxon>
        <taxon>Propionibacteriales</taxon>
        <taxon>Propionibacteriaceae</taxon>
        <taxon>Microlunatus</taxon>
    </lineage>
</organism>
<comment type="cofactor">
    <cofactor evidence="6">
        <name>Mg(2+)</name>
        <dbReference type="ChEBI" id="CHEBI:18420"/>
    </cofactor>
</comment>
<evidence type="ECO:0000313" key="9">
    <source>
        <dbReference type="Proteomes" id="UP001500767"/>
    </source>
</evidence>
<keyword evidence="3 6" id="KW-0479">Metal-binding</keyword>
<dbReference type="InterPro" id="IPR022907">
    <property type="entry name" value="VapC_family"/>
</dbReference>
<comment type="function">
    <text evidence="6">Toxic component of a toxin-antitoxin (TA) system. An RNase.</text>
</comment>
<feature type="domain" description="PIN" evidence="7">
    <location>
        <begin position="4"/>
        <end position="125"/>
    </location>
</feature>
<keyword evidence="1 6" id="KW-1277">Toxin-antitoxin system</keyword>
<evidence type="ECO:0000256" key="3">
    <source>
        <dbReference type="ARBA" id="ARBA00022723"/>
    </source>
</evidence>
<dbReference type="EC" id="3.1.-.-" evidence="6"/>
<keyword evidence="6" id="KW-0800">Toxin</keyword>
<keyword evidence="9" id="KW-1185">Reference proteome</keyword>
<dbReference type="PANTHER" id="PTHR39664">
    <property type="match status" value="1"/>
</dbReference>
<dbReference type="Proteomes" id="UP001500767">
    <property type="component" value="Unassembled WGS sequence"/>
</dbReference>
<comment type="similarity">
    <text evidence="6">Belongs to the PINc/VapC protein family.</text>
</comment>
<comment type="caution">
    <text evidence="8">The sequence shown here is derived from an EMBL/GenBank/DDBJ whole genome shotgun (WGS) entry which is preliminary data.</text>
</comment>
<dbReference type="HAMAP" id="MF_00265">
    <property type="entry name" value="VapC_Nob1"/>
    <property type="match status" value="1"/>
</dbReference>
<dbReference type="PANTHER" id="PTHR39664:SF2">
    <property type="entry name" value="NUCLEIC ACID-BINDING PROTEIN, CONTAINING PIN DOMAIN-RELATED"/>
    <property type="match status" value="1"/>
</dbReference>
<keyword evidence="2 6" id="KW-0540">Nuclease</keyword>
<evidence type="ECO:0000256" key="2">
    <source>
        <dbReference type="ARBA" id="ARBA00022722"/>
    </source>
</evidence>